<evidence type="ECO:0000256" key="5">
    <source>
        <dbReference type="SAM" id="MobiDB-lite"/>
    </source>
</evidence>
<dbReference type="Proteomes" id="UP000825002">
    <property type="component" value="Unassembled WGS sequence"/>
</dbReference>
<evidence type="ECO:0000313" key="7">
    <source>
        <dbReference type="EMBL" id="KAG9511292.1"/>
    </source>
</evidence>
<dbReference type="EMBL" id="JAIFTH010000012">
    <property type="protein sequence ID" value="KAG9511292.1"/>
    <property type="molecule type" value="Genomic_DNA"/>
</dbReference>
<keyword evidence="4" id="KW-0067">ATP-binding</keyword>
<accession>A0ABQ7SD17</accession>
<keyword evidence="2" id="KW-0547">Nucleotide-binding</keyword>
<protein>
    <submittedName>
        <fullName evidence="7">Serine/threonine-protein kinase Nek7</fullName>
    </submittedName>
</protein>
<organism evidence="7 8">
    <name type="scientific">Fragariocoptes setiger</name>
    <dbReference type="NCBI Taxonomy" id="1670756"/>
    <lineage>
        <taxon>Eukaryota</taxon>
        <taxon>Metazoa</taxon>
        <taxon>Ecdysozoa</taxon>
        <taxon>Arthropoda</taxon>
        <taxon>Chelicerata</taxon>
        <taxon>Arachnida</taxon>
        <taxon>Acari</taxon>
        <taxon>Acariformes</taxon>
        <taxon>Trombidiformes</taxon>
        <taxon>Prostigmata</taxon>
        <taxon>Eupodina</taxon>
        <taxon>Eriophyoidea</taxon>
        <taxon>Phytoptidae</taxon>
        <taxon>Fragariocoptes</taxon>
    </lineage>
</organism>
<evidence type="ECO:0000313" key="8">
    <source>
        <dbReference type="Proteomes" id="UP000825002"/>
    </source>
</evidence>
<dbReference type="PANTHER" id="PTHR43289:SF6">
    <property type="entry name" value="SERINE_THREONINE-PROTEIN KINASE NEKL-3"/>
    <property type="match status" value="1"/>
</dbReference>
<keyword evidence="1" id="KW-0808">Transferase</keyword>
<feature type="region of interest" description="Disordered" evidence="5">
    <location>
        <begin position="74"/>
        <end position="100"/>
    </location>
</feature>
<sequence length="408" mass="46420">MTTTEGQLTRPSRSAFSTYRRTNMPCNNVASFVVDHTNIDYKPAIEIVRPIGRGQFSDVYKAVWLNAPLSITNNSTRNSNNSSTPTTNDNSNNSVNDNDHHRMPVALKRIKIIDMRDAKARIDCLKETELLQQLDHPNIVRYFTSFIDNNDLFIVLELAEAGDLSKLIKGFRQNERHVPERTIWKYFRQLACAVAYMHSRRVLHRDIKPANVFMTSGGCVKLGDFGLGRYFGPQTIDAHTLVGTFYYMSPERIRNDGYEFSSDVWSVGCVLYELAALRPPFVVSPPSERLDRTGHYHTPNVSNCAYYRLLPNNRQQQQQHNHQHQFVSAATTPATMNSHDHGLQALIARIESGIFEPICGEARFSSTLVNLVSQCLRASATQRPTMESVHQLAEWCFAQYQTQTNCVR</sequence>
<dbReference type="PROSITE" id="PS00108">
    <property type="entry name" value="PROTEIN_KINASE_ST"/>
    <property type="match status" value="1"/>
</dbReference>
<keyword evidence="8" id="KW-1185">Reference proteome</keyword>
<name>A0ABQ7SD17_9ACAR</name>
<dbReference type="Pfam" id="PF00069">
    <property type="entry name" value="Pkinase"/>
    <property type="match status" value="1"/>
</dbReference>
<evidence type="ECO:0000256" key="4">
    <source>
        <dbReference type="ARBA" id="ARBA00022840"/>
    </source>
</evidence>
<dbReference type="PANTHER" id="PTHR43289">
    <property type="entry name" value="MITOGEN-ACTIVATED PROTEIN KINASE KINASE KINASE 20-RELATED"/>
    <property type="match status" value="1"/>
</dbReference>
<dbReference type="InterPro" id="IPR011009">
    <property type="entry name" value="Kinase-like_dom_sf"/>
</dbReference>
<evidence type="ECO:0000256" key="1">
    <source>
        <dbReference type="ARBA" id="ARBA00022679"/>
    </source>
</evidence>
<dbReference type="SUPFAM" id="SSF56112">
    <property type="entry name" value="Protein kinase-like (PK-like)"/>
    <property type="match status" value="1"/>
</dbReference>
<dbReference type="Gene3D" id="3.30.200.20">
    <property type="entry name" value="Phosphorylase Kinase, domain 1"/>
    <property type="match status" value="1"/>
</dbReference>
<dbReference type="GO" id="GO:0016301">
    <property type="term" value="F:kinase activity"/>
    <property type="evidence" value="ECO:0007669"/>
    <property type="project" value="UniProtKB-KW"/>
</dbReference>
<evidence type="ECO:0000256" key="3">
    <source>
        <dbReference type="ARBA" id="ARBA00022777"/>
    </source>
</evidence>
<evidence type="ECO:0000259" key="6">
    <source>
        <dbReference type="PROSITE" id="PS50011"/>
    </source>
</evidence>
<feature type="domain" description="Protein kinase" evidence="6">
    <location>
        <begin position="45"/>
        <end position="393"/>
    </location>
</feature>
<dbReference type="InterPro" id="IPR008271">
    <property type="entry name" value="Ser/Thr_kinase_AS"/>
</dbReference>
<reference evidence="7 8" key="1">
    <citation type="submission" date="2020-10" db="EMBL/GenBank/DDBJ databases">
        <authorList>
            <person name="Klimov P.B."/>
            <person name="Dyachkov S.M."/>
            <person name="Chetverikov P.E."/>
        </authorList>
    </citation>
    <scope>NUCLEOTIDE SEQUENCE [LARGE SCALE GENOMIC DNA]</scope>
    <source>
        <strain evidence="7">BMOC 18-1129-001#AD2665</strain>
        <tissue evidence="7">Entire mites</tissue>
    </source>
</reference>
<evidence type="ECO:0000256" key="2">
    <source>
        <dbReference type="ARBA" id="ARBA00022741"/>
    </source>
</evidence>
<proteinExistence type="predicted"/>
<feature type="non-terminal residue" evidence="7">
    <location>
        <position position="1"/>
    </location>
</feature>
<dbReference type="Gene3D" id="1.10.510.10">
    <property type="entry name" value="Transferase(Phosphotransferase) domain 1"/>
    <property type="match status" value="1"/>
</dbReference>
<keyword evidence="3 7" id="KW-0418">Kinase</keyword>
<gene>
    <name evidence="7" type="primary">NEK7</name>
    <name evidence="7" type="ORF">GZH46_00136</name>
</gene>
<dbReference type="SMART" id="SM00220">
    <property type="entry name" value="S_TKc"/>
    <property type="match status" value="1"/>
</dbReference>
<dbReference type="PROSITE" id="PS50011">
    <property type="entry name" value="PROTEIN_KINASE_DOM"/>
    <property type="match status" value="1"/>
</dbReference>
<feature type="compositionally biased region" description="Low complexity" evidence="5">
    <location>
        <begin position="74"/>
        <end position="96"/>
    </location>
</feature>
<comment type="caution">
    <text evidence="7">The sequence shown here is derived from an EMBL/GenBank/DDBJ whole genome shotgun (WGS) entry which is preliminary data.</text>
</comment>
<dbReference type="InterPro" id="IPR000719">
    <property type="entry name" value="Prot_kinase_dom"/>
</dbReference>